<keyword evidence="19" id="KW-1185">Reference proteome</keyword>
<feature type="transmembrane region" description="Helical" evidence="14">
    <location>
        <begin position="77"/>
        <end position="94"/>
    </location>
</feature>
<comment type="similarity">
    <text evidence="2 14">Belongs to the peptidase M50B family.</text>
</comment>
<dbReference type="CDD" id="cd06164">
    <property type="entry name" value="S2P-M50_SpoIVFB_CBS"/>
    <property type="match status" value="1"/>
</dbReference>
<keyword evidence="12" id="KW-0129">CBS domain</keyword>
<keyword evidence="6 14" id="KW-0479">Metal-binding</keyword>
<organism evidence="18 19">
    <name type="scientific">Parathermosynechococcus lividus PCC 6715</name>
    <dbReference type="NCBI Taxonomy" id="1917166"/>
    <lineage>
        <taxon>Bacteria</taxon>
        <taxon>Bacillati</taxon>
        <taxon>Cyanobacteriota</taxon>
        <taxon>Cyanophyceae</taxon>
        <taxon>Acaryochloridales</taxon>
        <taxon>Thermosynechococcaceae</taxon>
        <taxon>Parathermosynechococcus</taxon>
    </lineage>
</organism>
<accession>A0A2D2Q094</accession>
<keyword evidence="7" id="KW-0677">Repeat</keyword>
<name>A0A2D2Q094_PARLV</name>
<sequence length="411" mass="44748">MGQSWQVGNVFGIPLRIDRSWFIVILLFAFLNGSDWQATYPEWGALAWGMGFLISLLLFGSVLLHELGHSLAARSQGITVRSITLFLFGGMAAIERESATPAQAFQVAIAGPLVSFGLFVVLRLAAVPLPAGSPLQELLLYLARINFVLALFNLLPGLPLDGGQILKAGVWKLTGSRFQGIRWAARSGQVLGWLAMSLGLAGVLLGSGNGLWIGLLGWFALQNATIYHRLSRLQEGLLKLTAAAAMSRDYRVVDGTLSLREFADRYLLLADRQPTAYFVATDGRYRGLLAPQALNHIERSMWEQTPIEQLAVPLAAIATVRESDSLATVVCTLEEKEQQFLTVLSPAAAVAGVIDRADVMAALASQLGWQLSKQELQLLRKQTHYPPELQLLEVARTALQLQSSDPLPPAD</sequence>
<evidence type="ECO:0000256" key="15">
    <source>
        <dbReference type="PIRSR" id="PIRSR006404-1"/>
    </source>
</evidence>
<dbReference type="InterPro" id="IPR046342">
    <property type="entry name" value="CBS_dom_sf"/>
</dbReference>
<reference evidence="19" key="2">
    <citation type="journal article" date="2022" name="Front. Microbiol.">
        <title>Comparative Genomic Analysis Revealed Distinct Molecular Components and Organization of CO2-Concentrating Mechanism in Thermophilic Cyanobacteria.</title>
        <authorList>
            <person name="Tang J."/>
            <person name="Zhou H."/>
            <person name="Yao D."/>
            <person name="Riaz S."/>
            <person name="You D."/>
            <person name="Klepacz-Smolka A."/>
            <person name="Daroch M."/>
        </authorList>
    </citation>
    <scope>NUCLEOTIDE SEQUENCE [LARGE SCALE GENOMIC DNA]</scope>
    <source>
        <strain evidence="19">PCC 6715</strain>
    </source>
</reference>
<evidence type="ECO:0000256" key="3">
    <source>
        <dbReference type="ARBA" id="ARBA00022475"/>
    </source>
</evidence>
<dbReference type="AlphaFoldDB" id="A0A2D2Q094"/>
<dbReference type="GO" id="GO:0046872">
    <property type="term" value="F:metal ion binding"/>
    <property type="evidence" value="ECO:0007669"/>
    <property type="project" value="UniProtKB-UniRule"/>
</dbReference>
<feature type="binding site" evidence="16">
    <location>
        <position position="161"/>
    </location>
    <ligand>
        <name>Zn(2+)</name>
        <dbReference type="ChEBI" id="CHEBI:29105"/>
        <note>catalytic</note>
    </ligand>
</feature>
<dbReference type="OrthoDB" id="166377at2"/>
<keyword evidence="5 14" id="KW-0812">Transmembrane</keyword>
<dbReference type="GO" id="GO:0008237">
    <property type="term" value="F:metallopeptidase activity"/>
    <property type="evidence" value="ECO:0007669"/>
    <property type="project" value="UniProtKB-UniRule"/>
</dbReference>
<keyword evidence="4 14" id="KW-0645">Protease</keyword>
<feature type="transmembrane region" description="Helical" evidence="14">
    <location>
        <begin position="21"/>
        <end position="39"/>
    </location>
</feature>
<evidence type="ECO:0000256" key="7">
    <source>
        <dbReference type="ARBA" id="ARBA00022737"/>
    </source>
</evidence>
<feature type="transmembrane region" description="Helical" evidence="14">
    <location>
        <begin position="106"/>
        <end position="126"/>
    </location>
</feature>
<evidence type="ECO:0000256" key="11">
    <source>
        <dbReference type="ARBA" id="ARBA00023049"/>
    </source>
</evidence>
<evidence type="ECO:0000256" key="1">
    <source>
        <dbReference type="ARBA" id="ARBA00004651"/>
    </source>
</evidence>
<evidence type="ECO:0000256" key="5">
    <source>
        <dbReference type="ARBA" id="ARBA00022692"/>
    </source>
</evidence>
<dbReference type="InterPro" id="IPR016483">
    <property type="entry name" value="UCP006404_Pept_M50_CBS"/>
</dbReference>
<evidence type="ECO:0000256" key="16">
    <source>
        <dbReference type="PIRSR" id="PIRSR006404-2"/>
    </source>
</evidence>
<comment type="cofactor">
    <cofactor evidence="14 16">
        <name>Zn(2+)</name>
        <dbReference type="ChEBI" id="CHEBI:29105"/>
    </cofactor>
    <text evidence="14 16">Binds 1 zinc ion per subunit.</text>
</comment>
<feature type="transmembrane region" description="Helical" evidence="14">
    <location>
        <begin position="45"/>
        <end position="65"/>
    </location>
</feature>
<dbReference type="PANTHER" id="PTHR39188">
    <property type="entry name" value="MEMBRANE-ASSOCIATED ZINC METALLOPROTEASE M50B"/>
    <property type="match status" value="1"/>
</dbReference>
<evidence type="ECO:0000313" key="18">
    <source>
        <dbReference type="EMBL" id="ATS17925.1"/>
    </source>
</evidence>
<evidence type="ECO:0000259" key="17">
    <source>
        <dbReference type="Pfam" id="PF02163"/>
    </source>
</evidence>
<dbReference type="SUPFAM" id="SSF54631">
    <property type="entry name" value="CBS-domain pair"/>
    <property type="match status" value="1"/>
</dbReference>
<protein>
    <recommendedName>
        <fullName evidence="14">Zinc metalloprotease</fullName>
    </recommendedName>
</protein>
<feature type="binding site" evidence="16">
    <location>
        <position position="69"/>
    </location>
    <ligand>
        <name>Zn(2+)</name>
        <dbReference type="ChEBI" id="CHEBI:29105"/>
        <note>catalytic</note>
    </ligand>
</feature>
<evidence type="ECO:0000256" key="14">
    <source>
        <dbReference type="PIRNR" id="PIRNR006404"/>
    </source>
</evidence>
<feature type="active site" evidence="15">
    <location>
        <position position="66"/>
    </location>
</feature>
<keyword evidence="11 14" id="KW-0482">Metalloprotease</keyword>
<feature type="binding site" evidence="16">
    <location>
        <position position="65"/>
    </location>
    <ligand>
        <name>Zn(2+)</name>
        <dbReference type="ChEBI" id="CHEBI:29105"/>
        <note>catalytic</note>
    </ligand>
</feature>
<evidence type="ECO:0000256" key="12">
    <source>
        <dbReference type="ARBA" id="ARBA00023122"/>
    </source>
</evidence>
<dbReference type="PIRSF" id="PIRSF006404">
    <property type="entry name" value="UCP006404_Pept_M50_CBS"/>
    <property type="match status" value="1"/>
</dbReference>
<feature type="domain" description="Peptidase M50" evidence="17">
    <location>
        <begin position="55"/>
        <end position="126"/>
    </location>
</feature>
<reference evidence="18 19" key="1">
    <citation type="submission" date="2016-11" db="EMBL/GenBank/DDBJ databases">
        <title>Complete genome sequence of thermophilic cyanobacteria strain Synechococcus sp. PCC6715.</title>
        <authorList>
            <person name="Tang J."/>
            <person name="Daroch M."/>
            <person name="Liang Y."/>
            <person name="Jiang D."/>
            <person name="Shah M."/>
        </authorList>
    </citation>
    <scope>NUCLEOTIDE SEQUENCE [LARGE SCALE GENOMIC DNA]</scope>
    <source>
        <strain evidence="18 19">PCC 6715</strain>
    </source>
</reference>
<evidence type="ECO:0000256" key="4">
    <source>
        <dbReference type="ARBA" id="ARBA00022670"/>
    </source>
</evidence>
<evidence type="ECO:0000256" key="13">
    <source>
        <dbReference type="ARBA" id="ARBA00023136"/>
    </source>
</evidence>
<evidence type="ECO:0000256" key="9">
    <source>
        <dbReference type="ARBA" id="ARBA00022833"/>
    </source>
</evidence>
<proteinExistence type="inferred from homology"/>
<dbReference type="InterPro" id="IPR008915">
    <property type="entry name" value="Peptidase_M50"/>
</dbReference>
<comment type="subcellular location">
    <subcellularLocation>
        <location evidence="1 14">Cell membrane</location>
        <topology evidence="1 14">Multi-pass membrane protein</topology>
    </subcellularLocation>
</comment>
<evidence type="ECO:0000256" key="6">
    <source>
        <dbReference type="ARBA" id="ARBA00022723"/>
    </source>
</evidence>
<keyword evidence="8 14" id="KW-0378">Hydrolase</keyword>
<dbReference type="GO" id="GO:0005886">
    <property type="term" value="C:plasma membrane"/>
    <property type="evidence" value="ECO:0007669"/>
    <property type="project" value="UniProtKB-SubCell"/>
</dbReference>
<dbReference type="PANTHER" id="PTHR39188:SF3">
    <property type="entry name" value="STAGE IV SPORULATION PROTEIN FB"/>
    <property type="match status" value="1"/>
</dbReference>
<keyword evidence="10 14" id="KW-1133">Transmembrane helix</keyword>
<evidence type="ECO:0000256" key="2">
    <source>
        <dbReference type="ARBA" id="ARBA00007931"/>
    </source>
</evidence>
<evidence type="ECO:0000256" key="10">
    <source>
        <dbReference type="ARBA" id="ARBA00022989"/>
    </source>
</evidence>
<feature type="transmembrane region" description="Helical" evidence="14">
    <location>
        <begin position="138"/>
        <end position="155"/>
    </location>
</feature>
<dbReference type="GO" id="GO:0006508">
    <property type="term" value="P:proteolysis"/>
    <property type="evidence" value="ECO:0007669"/>
    <property type="project" value="UniProtKB-KW"/>
</dbReference>
<evidence type="ECO:0000256" key="8">
    <source>
        <dbReference type="ARBA" id="ARBA00022801"/>
    </source>
</evidence>
<evidence type="ECO:0000313" key="19">
    <source>
        <dbReference type="Proteomes" id="UP000231057"/>
    </source>
</evidence>
<keyword evidence="13 14" id="KW-0472">Membrane</keyword>
<dbReference type="Proteomes" id="UP000231057">
    <property type="component" value="Chromosome"/>
</dbReference>
<dbReference type="KEGG" id="slw:BRW62_03250"/>
<keyword evidence="9 14" id="KW-0862">Zinc</keyword>
<feature type="domain" description="Peptidase M50" evidence="17">
    <location>
        <begin position="135"/>
        <end position="176"/>
    </location>
</feature>
<dbReference type="Pfam" id="PF02163">
    <property type="entry name" value="Peptidase_M50"/>
    <property type="match status" value="2"/>
</dbReference>
<dbReference type="Gene3D" id="3.10.580.10">
    <property type="entry name" value="CBS-domain"/>
    <property type="match status" value="1"/>
</dbReference>
<feature type="transmembrane region" description="Helical" evidence="14">
    <location>
        <begin position="193"/>
        <end position="221"/>
    </location>
</feature>
<keyword evidence="3 14" id="KW-1003">Cell membrane</keyword>
<dbReference type="EMBL" id="CP018092">
    <property type="protein sequence ID" value="ATS17925.1"/>
    <property type="molecule type" value="Genomic_DNA"/>
</dbReference>
<gene>
    <name evidence="18" type="ORF">BRW62_03250</name>
</gene>
<dbReference type="RefSeq" id="WP_099798274.1">
    <property type="nucleotide sequence ID" value="NZ_CP018092.1"/>
</dbReference>